<name>A0AAV9VG64_9PEZI</name>
<dbReference type="EMBL" id="JAVHNS010000003">
    <property type="protein sequence ID" value="KAK6360063.1"/>
    <property type="molecule type" value="Genomic_DNA"/>
</dbReference>
<sequence>MGLTQGIREPGASSGVSSDLRGFGDLITPRAGDAGSSLQSESWRVVCNPGRHQQYHGFDPRRFDVNANATTGSLNSEIMAIRAHRAAWLRLERQHGPGLNLGRLDLSVDLQLDCDFCRCSPQADGTTILITGFARIFHNRDGGYDGWHLRCDPAALTICKHFYGCSCELHVQSTDEPEQQISNPAGSAADARRRPLRSEFYRSSQPYSPYRRRAGKKSRQLAPGTNEPYYLEGPSNDKGPDDPPSNIFGILGLGGRFGGPGLSSGSGSIVKRDPRSNYTETELGSVFNNGGPSDD</sequence>
<evidence type="ECO:0000313" key="2">
    <source>
        <dbReference type="EMBL" id="KAK6360063.1"/>
    </source>
</evidence>
<reference evidence="2 3" key="1">
    <citation type="submission" date="2019-10" db="EMBL/GenBank/DDBJ databases">
        <authorList>
            <person name="Palmer J.M."/>
        </authorList>
    </citation>
    <scope>NUCLEOTIDE SEQUENCE [LARGE SCALE GENOMIC DNA]</scope>
    <source>
        <strain evidence="2 3">TWF730</strain>
    </source>
</reference>
<protein>
    <submittedName>
        <fullName evidence="2">Uncharacterized protein</fullName>
    </submittedName>
</protein>
<evidence type="ECO:0000313" key="3">
    <source>
        <dbReference type="Proteomes" id="UP001373714"/>
    </source>
</evidence>
<feature type="compositionally biased region" description="Polar residues" evidence="1">
    <location>
        <begin position="174"/>
        <end position="185"/>
    </location>
</feature>
<feature type="compositionally biased region" description="Gly residues" evidence="1">
    <location>
        <begin position="251"/>
        <end position="264"/>
    </location>
</feature>
<proteinExistence type="predicted"/>
<dbReference type="AlphaFoldDB" id="A0AAV9VG64"/>
<gene>
    <name evidence="2" type="ORF">TWF730_006217</name>
</gene>
<comment type="caution">
    <text evidence="2">The sequence shown here is derived from an EMBL/GenBank/DDBJ whole genome shotgun (WGS) entry which is preliminary data.</text>
</comment>
<keyword evidence="3" id="KW-1185">Reference proteome</keyword>
<accession>A0AAV9VG64</accession>
<organism evidence="2 3">
    <name type="scientific">Orbilia blumenaviensis</name>
    <dbReference type="NCBI Taxonomy" id="1796055"/>
    <lineage>
        <taxon>Eukaryota</taxon>
        <taxon>Fungi</taxon>
        <taxon>Dikarya</taxon>
        <taxon>Ascomycota</taxon>
        <taxon>Pezizomycotina</taxon>
        <taxon>Orbiliomycetes</taxon>
        <taxon>Orbiliales</taxon>
        <taxon>Orbiliaceae</taxon>
        <taxon>Orbilia</taxon>
    </lineage>
</organism>
<feature type="compositionally biased region" description="Basic and acidic residues" evidence="1">
    <location>
        <begin position="190"/>
        <end position="200"/>
    </location>
</feature>
<feature type="compositionally biased region" description="Basic residues" evidence="1">
    <location>
        <begin position="210"/>
        <end position="219"/>
    </location>
</feature>
<feature type="region of interest" description="Disordered" evidence="1">
    <location>
        <begin position="174"/>
        <end position="295"/>
    </location>
</feature>
<feature type="compositionally biased region" description="Polar residues" evidence="1">
    <location>
        <begin position="276"/>
        <end position="295"/>
    </location>
</feature>
<dbReference type="Proteomes" id="UP001373714">
    <property type="component" value="Unassembled WGS sequence"/>
</dbReference>
<evidence type="ECO:0000256" key="1">
    <source>
        <dbReference type="SAM" id="MobiDB-lite"/>
    </source>
</evidence>